<dbReference type="Proteomes" id="UP001148614">
    <property type="component" value="Unassembled WGS sequence"/>
</dbReference>
<dbReference type="EMBL" id="JANPWZ010003815">
    <property type="protein sequence ID" value="KAJ3551189.1"/>
    <property type="molecule type" value="Genomic_DNA"/>
</dbReference>
<reference evidence="1" key="1">
    <citation type="submission" date="2022-07" db="EMBL/GenBank/DDBJ databases">
        <title>Genome Sequence of Xylaria arbuscula.</title>
        <authorList>
            <person name="Buettner E."/>
        </authorList>
    </citation>
    <scope>NUCLEOTIDE SEQUENCE</scope>
    <source>
        <strain evidence="1">VT107</strain>
    </source>
</reference>
<sequence>MAFIGDQRQIDNDEEAATVVFTTGQDNQLIANPNIGSSRATPSWSNKAFFIPATASSSHSVGFTSDPDDTDVSTSGFIFYEDTALHLDQGKSGSLSSLWYVVPTKNARVWSLHWNATTDRSDGHLAVKLRSVAPAKPWVYSSLEGRAGLWLQEPEV</sequence>
<name>A0A9W8N2R0_9PEZI</name>
<evidence type="ECO:0000313" key="2">
    <source>
        <dbReference type="Proteomes" id="UP001148614"/>
    </source>
</evidence>
<gene>
    <name evidence="1" type="ORF">NPX13_g11426</name>
</gene>
<dbReference type="VEuPathDB" id="FungiDB:F4678DRAFT_446964"/>
<comment type="caution">
    <text evidence="1">The sequence shown here is derived from an EMBL/GenBank/DDBJ whole genome shotgun (WGS) entry which is preliminary data.</text>
</comment>
<proteinExistence type="predicted"/>
<accession>A0A9W8N2R0</accession>
<evidence type="ECO:0000313" key="1">
    <source>
        <dbReference type="EMBL" id="KAJ3551189.1"/>
    </source>
</evidence>
<organism evidence="1 2">
    <name type="scientific">Xylaria arbuscula</name>
    <dbReference type="NCBI Taxonomy" id="114810"/>
    <lineage>
        <taxon>Eukaryota</taxon>
        <taxon>Fungi</taxon>
        <taxon>Dikarya</taxon>
        <taxon>Ascomycota</taxon>
        <taxon>Pezizomycotina</taxon>
        <taxon>Sordariomycetes</taxon>
        <taxon>Xylariomycetidae</taxon>
        <taxon>Xylariales</taxon>
        <taxon>Xylariaceae</taxon>
        <taxon>Xylaria</taxon>
    </lineage>
</organism>
<protein>
    <submittedName>
        <fullName evidence="1">Uncharacterized protein</fullName>
    </submittedName>
</protein>
<keyword evidence="2" id="KW-1185">Reference proteome</keyword>
<dbReference type="AlphaFoldDB" id="A0A9W8N2R0"/>